<evidence type="ECO:0008006" key="3">
    <source>
        <dbReference type="Google" id="ProtNLM"/>
    </source>
</evidence>
<proteinExistence type="predicted"/>
<accession>A0A2M7QIH7</accession>
<comment type="caution">
    <text evidence="1">The sequence shown here is derived from an EMBL/GenBank/DDBJ whole genome shotgun (WGS) entry which is preliminary data.</text>
</comment>
<protein>
    <recommendedName>
        <fullName evidence="3">RHS repeat-associated core domain-containing protein</fullName>
    </recommendedName>
</protein>
<dbReference type="Gene3D" id="2.180.10.10">
    <property type="entry name" value="RHS repeat-associated core"/>
    <property type="match status" value="1"/>
</dbReference>
<organism evidence="1 2">
    <name type="scientific">Candidatus Roizmanbacteria bacterium CG_4_10_14_0_8_um_filter_33_9</name>
    <dbReference type="NCBI Taxonomy" id="1974826"/>
    <lineage>
        <taxon>Bacteria</taxon>
        <taxon>Candidatus Roizmaniibacteriota</taxon>
    </lineage>
</organism>
<sequence>MKYFKLLSLFIFIFFFLPFPVFAQETLSYIHSDHLGSTAMVTDSEGNIISRQNYYPYGETRAREPENQSAVERQYTGQVSDQDATGLYYYNARYYSPQIALFTQADVSEGINRYAYVSGNPIKFVDPSGHEKICIPYTTICYDAASGELSVEVGGQKMSVDLTEEAIDQSKTSGGQVGNGDPETEALNCHIESINRVIAYTNQPDVRARMNQTLRMKGIEYYRYAGADDTQTEYFYIYGQRVSNPLFQSRSGDSSVYPVELEWRETLFPSPESESFQGLAGLAGVEEVAFSNGYAMAMPKNGVVMSDPSLPGKWYNQ</sequence>
<dbReference type="Proteomes" id="UP000229401">
    <property type="component" value="Unassembled WGS sequence"/>
</dbReference>
<dbReference type="PANTHER" id="PTHR32305:SF15">
    <property type="entry name" value="PROTEIN RHSA-RELATED"/>
    <property type="match status" value="1"/>
</dbReference>
<dbReference type="InterPro" id="IPR050708">
    <property type="entry name" value="T6SS_VgrG/RHS"/>
</dbReference>
<dbReference type="PANTHER" id="PTHR32305">
    <property type="match status" value="1"/>
</dbReference>
<gene>
    <name evidence="1" type="ORF">COY87_02570</name>
</gene>
<name>A0A2M7QIH7_9BACT</name>
<dbReference type="EMBL" id="PFLI01000086">
    <property type="protein sequence ID" value="PIY72134.1"/>
    <property type="molecule type" value="Genomic_DNA"/>
</dbReference>
<evidence type="ECO:0000313" key="1">
    <source>
        <dbReference type="EMBL" id="PIY72134.1"/>
    </source>
</evidence>
<feature type="non-terminal residue" evidence="1">
    <location>
        <position position="317"/>
    </location>
</feature>
<dbReference type="AlphaFoldDB" id="A0A2M7QIH7"/>
<dbReference type="InterPro" id="IPR022385">
    <property type="entry name" value="Rhs_assc_core"/>
</dbReference>
<dbReference type="NCBIfam" id="TIGR03696">
    <property type="entry name" value="Rhs_assc_core"/>
    <property type="match status" value="1"/>
</dbReference>
<evidence type="ECO:0000313" key="2">
    <source>
        <dbReference type="Proteomes" id="UP000229401"/>
    </source>
</evidence>
<reference evidence="2" key="1">
    <citation type="submission" date="2017-09" db="EMBL/GenBank/DDBJ databases">
        <title>Depth-based differentiation of microbial function through sediment-hosted aquifers and enrichment of novel symbionts in the deep terrestrial subsurface.</title>
        <authorList>
            <person name="Probst A.J."/>
            <person name="Ladd B."/>
            <person name="Jarett J.K."/>
            <person name="Geller-Mcgrath D.E."/>
            <person name="Sieber C.M.K."/>
            <person name="Emerson J.B."/>
            <person name="Anantharaman K."/>
            <person name="Thomas B.C."/>
            <person name="Malmstrom R."/>
            <person name="Stieglmeier M."/>
            <person name="Klingl A."/>
            <person name="Woyke T."/>
            <person name="Ryan C.M."/>
            <person name="Banfield J.F."/>
        </authorList>
    </citation>
    <scope>NUCLEOTIDE SEQUENCE [LARGE SCALE GENOMIC DNA]</scope>
</reference>